<proteinExistence type="predicted"/>
<sequence length="178" mass="19724">MRQGVALLMQGQGSRGGRSQRPHEPPSSFFWVHPPSSTRGTEVVRTQTPTLCDTQLPVVVFPSQSQVSASEIEALYKLFERIIKAVIDNGLNVKLPLGCNYSIGPNTHLQPLKLGLVLGIHDLLHDIDSGKLFIMPLRSARVPMILEMRCSSVRRAGWDWSSSKLQTSCVFYSGSSYE</sequence>
<gene>
    <name evidence="2" type="ORF">PanWU01x14_284490</name>
</gene>
<dbReference type="EMBL" id="JXTB01000399">
    <property type="protein sequence ID" value="PON42142.1"/>
    <property type="molecule type" value="Genomic_DNA"/>
</dbReference>
<evidence type="ECO:0000313" key="2">
    <source>
        <dbReference type="EMBL" id="PON42142.1"/>
    </source>
</evidence>
<accession>A0A2P5B015</accession>
<keyword evidence="3" id="KW-1185">Reference proteome</keyword>
<dbReference type="Proteomes" id="UP000237105">
    <property type="component" value="Unassembled WGS sequence"/>
</dbReference>
<reference evidence="3" key="1">
    <citation type="submission" date="2016-06" db="EMBL/GenBank/DDBJ databases">
        <title>Parallel loss of symbiosis genes in relatives of nitrogen-fixing non-legume Parasponia.</title>
        <authorList>
            <person name="Van Velzen R."/>
            <person name="Holmer R."/>
            <person name="Bu F."/>
            <person name="Rutten L."/>
            <person name="Van Zeijl A."/>
            <person name="Liu W."/>
            <person name="Santuari L."/>
            <person name="Cao Q."/>
            <person name="Sharma T."/>
            <person name="Shen D."/>
            <person name="Roswanjaya Y."/>
            <person name="Wardhani T."/>
            <person name="Kalhor M.S."/>
            <person name="Jansen J."/>
            <person name="Van den Hoogen J."/>
            <person name="Gungor B."/>
            <person name="Hartog M."/>
            <person name="Hontelez J."/>
            <person name="Verver J."/>
            <person name="Yang W.-C."/>
            <person name="Schijlen E."/>
            <person name="Repin R."/>
            <person name="Schilthuizen M."/>
            <person name="Schranz E."/>
            <person name="Heidstra R."/>
            <person name="Miyata K."/>
            <person name="Fedorova E."/>
            <person name="Kohlen W."/>
            <person name="Bisseling T."/>
            <person name="Smit S."/>
            <person name="Geurts R."/>
        </authorList>
    </citation>
    <scope>NUCLEOTIDE SEQUENCE [LARGE SCALE GENOMIC DNA]</scope>
    <source>
        <strain evidence="3">cv. WU1-14</strain>
    </source>
</reference>
<protein>
    <submittedName>
        <fullName evidence="2">Uncharacterized protein</fullName>
    </submittedName>
</protein>
<feature type="region of interest" description="Disordered" evidence="1">
    <location>
        <begin position="8"/>
        <end position="29"/>
    </location>
</feature>
<evidence type="ECO:0000313" key="3">
    <source>
        <dbReference type="Proteomes" id="UP000237105"/>
    </source>
</evidence>
<evidence type="ECO:0000256" key="1">
    <source>
        <dbReference type="SAM" id="MobiDB-lite"/>
    </source>
</evidence>
<comment type="caution">
    <text evidence="2">The sequence shown here is derived from an EMBL/GenBank/DDBJ whole genome shotgun (WGS) entry which is preliminary data.</text>
</comment>
<organism evidence="2 3">
    <name type="scientific">Parasponia andersonii</name>
    <name type="common">Sponia andersonii</name>
    <dbReference type="NCBI Taxonomy" id="3476"/>
    <lineage>
        <taxon>Eukaryota</taxon>
        <taxon>Viridiplantae</taxon>
        <taxon>Streptophyta</taxon>
        <taxon>Embryophyta</taxon>
        <taxon>Tracheophyta</taxon>
        <taxon>Spermatophyta</taxon>
        <taxon>Magnoliopsida</taxon>
        <taxon>eudicotyledons</taxon>
        <taxon>Gunneridae</taxon>
        <taxon>Pentapetalae</taxon>
        <taxon>rosids</taxon>
        <taxon>fabids</taxon>
        <taxon>Rosales</taxon>
        <taxon>Cannabaceae</taxon>
        <taxon>Parasponia</taxon>
    </lineage>
</organism>
<dbReference type="AlphaFoldDB" id="A0A2P5B015"/>
<name>A0A2P5B015_PARAD</name>